<feature type="disulfide bond" evidence="14">
    <location>
        <begin position="489"/>
        <end position="503"/>
    </location>
</feature>
<dbReference type="InterPro" id="IPR032695">
    <property type="entry name" value="Integrin_dom_sf"/>
</dbReference>
<feature type="disulfide bond" evidence="14">
    <location>
        <begin position="41"/>
        <end position="55"/>
    </location>
</feature>
<feature type="disulfide bond" evidence="14">
    <location>
        <begin position="569"/>
        <end position="578"/>
    </location>
</feature>
<evidence type="ECO:0000259" key="19">
    <source>
        <dbReference type="SMART" id="SM00187"/>
    </source>
</evidence>
<evidence type="ECO:0000256" key="1">
    <source>
        <dbReference type="ARBA" id="ARBA00004251"/>
    </source>
</evidence>
<feature type="disulfide bond" evidence="14">
    <location>
        <begin position="604"/>
        <end position="654"/>
    </location>
</feature>
<feature type="disulfide bond" evidence="14">
    <location>
        <begin position="525"/>
        <end position="541"/>
    </location>
</feature>
<feature type="disulfide bond" evidence="14">
    <location>
        <begin position="518"/>
        <end position="523"/>
    </location>
</feature>
<dbReference type="PANTHER" id="PTHR10082">
    <property type="entry name" value="INTEGRIN BETA SUBUNIT"/>
    <property type="match status" value="1"/>
</dbReference>
<dbReference type="FunFam" id="3.40.50.410:FF:000002">
    <property type="entry name" value="Integrin beta"/>
    <property type="match status" value="1"/>
</dbReference>
<feature type="disulfide bond" evidence="14">
    <location>
        <begin position="420"/>
        <end position="680"/>
    </location>
</feature>
<dbReference type="SUPFAM" id="SSF53300">
    <property type="entry name" value="vWA-like"/>
    <property type="match status" value="1"/>
</dbReference>
<feature type="disulfide bond" evidence="14">
    <location>
        <begin position="609"/>
        <end position="622"/>
    </location>
</feature>
<dbReference type="SMART" id="SM00187">
    <property type="entry name" value="INB"/>
    <property type="match status" value="1"/>
</dbReference>
<feature type="disulfide bond" evidence="14">
    <location>
        <begin position="658"/>
        <end position="688"/>
    </location>
</feature>
<comment type="subcellular location">
    <subcellularLocation>
        <location evidence="1 15">Cell membrane</location>
        <topology evidence="1 15">Single-pass type I membrane protein</topology>
    </subcellularLocation>
</comment>
<dbReference type="GeneID" id="114339528"/>
<evidence type="ECO:0000256" key="13">
    <source>
        <dbReference type="ARBA" id="ARBA00023180"/>
    </source>
</evidence>
<feature type="domain" description="Integrin beta subunit VWA" evidence="19">
    <location>
        <begin position="28"/>
        <end position="451"/>
    </location>
</feature>
<dbReference type="GO" id="GO:0007157">
    <property type="term" value="P:heterophilic cell-cell adhesion via plasma membrane cell adhesion molecules"/>
    <property type="evidence" value="ECO:0007669"/>
    <property type="project" value="UniProtKB-ARBA"/>
</dbReference>
<feature type="disulfide bond" evidence="14">
    <location>
        <begin position="639"/>
        <end position="711"/>
    </location>
</feature>
<dbReference type="Gene3D" id="3.40.50.410">
    <property type="entry name" value="von Willebrand factor, type A domain"/>
    <property type="match status" value="1"/>
</dbReference>
<dbReference type="SUPFAM" id="SSF69687">
    <property type="entry name" value="Integrin beta tail domain"/>
    <property type="match status" value="1"/>
</dbReference>
<dbReference type="KEGG" id="dvv:114339528"/>
<feature type="disulfide bond" evidence="14">
    <location>
        <begin position="602"/>
        <end position="607"/>
    </location>
</feature>
<dbReference type="InterPro" id="IPR057243">
    <property type="entry name" value="Integrin_I-EGF_CS"/>
</dbReference>
<keyword evidence="9 17" id="KW-1133">Transmembrane helix</keyword>
<dbReference type="Gene3D" id="2.60.40.1510">
    <property type="entry name" value="ntegrin, alpha v. Chain A, domain 3"/>
    <property type="match status" value="1"/>
</dbReference>
<keyword evidence="8 15" id="KW-0130">Cell adhesion</keyword>
<evidence type="ECO:0000259" key="20">
    <source>
        <dbReference type="SMART" id="SM01241"/>
    </source>
</evidence>
<dbReference type="GO" id="GO:0008305">
    <property type="term" value="C:integrin complex"/>
    <property type="evidence" value="ECO:0007669"/>
    <property type="project" value="TreeGrafter"/>
</dbReference>
<evidence type="ECO:0000313" key="23">
    <source>
        <dbReference type="Proteomes" id="UP001652700"/>
    </source>
</evidence>
<feature type="disulfide bond" evidence="14">
    <location>
        <begin position="580"/>
        <end position="587"/>
    </location>
</feature>
<organism evidence="24">
    <name type="scientific">Diabrotica virgifera virgifera</name>
    <name type="common">western corn rootworm</name>
    <dbReference type="NCBI Taxonomy" id="50390"/>
    <lineage>
        <taxon>Eukaryota</taxon>
        <taxon>Metazoa</taxon>
        <taxon>Ecdysozoa</taxon>
        <taxon>Arthropoda</taxon>
        <taxon>Hexapoda</taxon>
        <taxon>Insecta</taxon>
        <taxon>Pterygota</taxon>
        <taxon>Neoptera</taxon>
        <taxon>Endopterygota</taxon>
        <taxon>Coleoptera</taxon>
        <taxon>Polyphaga</taxon>
        <taxon>Cucujiformia</taxon>
        <taxon>Chrysomeloidea</taxon>
        <taxon>Chrysomelidae</taxon>
        <taxon>Galerucinae</taxon>
        <taxon>Diabroticina</taxon>
        <taxon>Diabroticites</taxon>
        <taxon>Diabrotica</taxon>
    </lineage>
</organism>
<keyword evidence="4" id="KW-0245">EGF-like domain</keyword>
<dbReference type="GO" id="GO:0009986">
    <property type="term" value="C:cell surface"/>
    <property type="evidence" value="ECO:0007669"/>
    <property type="project" value="TreeGrafter"/>
</dbReference>
<evidence type="ECO:0000256" key="2">
    <source>
        <dbReference type="ARBA" id="ARBA00007449"/>
    </source>
</evidence>
<dbReference type="PROSITE" id="PS00243">
    <property type="entry name" value="I_EGF_1"/>
    <property type="match status" value="1"/>
</dbReference>
<dbReference type="InterPro" id="IPR013111">
    <property type="entry name" value="EGF_extracell"/>
</dbReference>
<dbReference type="SUPFAM" id="SSF57196">
    <property type="entry name" value="EGF/Laminin"/>
    <property type="match status" value="1"/>
</dbReference>
<evidence type="ECO:0000256" key="7">
    <source>
        <dbReference type="ARBA" id="ARBA00022737"/>
    </source>
</evidence>
<comment type="similarity">
    <text evidence="2 15">Belongs to the integrin beta chain family.</text>
</comment>
<dbReference type="InParanoid" id="A0A6P7GQD0"/>
<evidence type="ECO:0000256" key="11">
    <source>
        <dbReference type="ARBA" id="ARBA00023136"/>
    </source>
</evidence>
<dbReference type="Pfam" id="PF00362">
    <property type="entry name" value="Integrin_beta"/>
    <property type="match status" value="1"/>
</dbReference>
<dbReference type="EnsemblMetazoa" id="XM_028290184.2">
    <property type="protein sequence ID" value="XP_028145985.1"/>
    <property type="gene ID" value="LOC114339528"/>
</dbReference>
<evidence type="ECO:0000259" key="21">
    <source>
        <dbReference type="SMART" id="SM01242"/>
    </source>
</evidence>
<dbReference type="PANTHER" id="PTHR10082:SF60">
    <property type="entry name" value="INTEGRIN BETA-PS"/>
    <property type="match status" value="1"/>
</dbReference>
<dbReference type="InterPro" id="IPR015812">
    <property type="entry name" value="Integrin_bsu"/>
</dbReference>
<keyword evidence="3" id="KW-1003">Cell membrane</keyword>
<feature type="chain" id="PRO_5027836813" description="Integrin beta" evidence="18">
    <location>
        <begin position="20"/>
        <end position="795"/>
    </location>
</feature>
<feature type="disulfide bond" evidence="14">
    <location>
        <begin position="193"/>
        <end position="203"/>
    </location>
</feature>
<dbReference type="SMART" id="SM01241">
    <property type="entry name" value="Integrin_b_cyt"/>
    <property type="match status" value="1"/>
</dbReference>
<dbReference type="InterPro" id="IPR002369">
    <property type="entry name" value="Integrin_bsu_VWA"/>
</dbReference>
<dbReference type="FunFam" id="2.10.25.10:FF:000036">
    <property type="entry name" value="Integrin beta"/>
    <property type="match status" value="1"/>
</dbReference>
<dbReference type="InterPro" id="IPR057073">
    <property type="entry name" value="EGF_integrin_2"/>
</dbReference>
<evidence type="ECO:0000256" key="16">
    <source>
        <dbReference type="SAM" id="Coils"/>
    </source>
</evidence>
<feature type="disulfide bond" evidence="14">
    <location>
        <begin position="562"/>
        <end position="567"/>
    </location>
</feature>
<evidence type="ECO:0000256" key="17">
    <source>
        <dbReference type="SAM" id="Phobius"/>
    </source>
</evidence>
<evidence type="ECO:0000256" key="9">
    <source>
        <dbReference type="ARBA" id="ARBA00022989"/>
    </source>
</evidence>
<evidence type="ECO:0000256" key="14">
    <source>
        <dbReference type="PIRSR" id="PIRSR002512-1"/>
    </source>
</evidence>
<evidence type="ECO:0000256" key="6">
    <source>
        <dbReference type="ARBA" id="ARBA00022729"/>
    </source>
</evidence>
<dbReference type="InterPro" id="IPR036465">
    <property type="entry name" value="vWFA_dom_sf"/>
</dbReference>
<evidence type="ECO:0000256" key="4">
    <source>
        <dbReference type="ARBA" id="ARBA00022536"/>
    </source>
</evidence>
<dbReference type="OrthoDB" id="410592at2759"/>
<dbReference type="RefSeq" id="XP_028145985.1">
    <property type="nucleotide sequence ID" value="XM_028290184.1"/>
</dbReference>
<dbReference type="InterPro" id="IPR012896">
    <property type="entry name" value="Integrin_bsu_tail"/>
</dbReference>
<evidence type="ECO:0000256" key="15">
    <source>
        <dbReference type="RuleBase" id="RU000633"/>
    </source>
</evidence>
<dbReference type="InterPro" id="IPR014836">
    <property type="entry name" value="Integrin_bsu_cyt_dom"/>
</dbReference>
<feature type="disulfide bond" evidence="14">
    <location>
        <begin position="633"/>
        <end position="642"/>
    </location>
</feature>
<feature type="disulfide bond" evidence="14">
    <location>
        <begin position="473"/>
        <end position="512"/>
    </location>
</feature>
<feature type="signal peptide" evidence="18">
    <location>
        <begin position="1"/>
        <end position="19"/>
    </location>
</feature>
<keyword evidence="12 14" id="KW-1015">Disulfide bond</keyword>
<evidence type="ECO:0000256" key="12">
    <source>
        <dbReference type="ARBA" id="ARBA00023157"/>
    </source>
</evidence>
<dbReference type="AlphaFoldDB" id="A0A6P7GQD0"/>
<dbReference type="Gene3D" id="1.20.5.100">
    <property type="entry name" value="Cytochrome c1, transmembrane anchor, C-terminal"/>
    <property type="match status" value="1"/>
</dbReference>
<feature type="disulfide bond" evidence="14">
    <location>
        <begin position="564"/>
        <end position="596"/>
    </location>
</feature>
<keyword evidence="23" id="KW-1185">Reference proteome</keyword>
<feature type="disulfide bond" evidence="14">
    <location>
        <begin position="478"/>
        <end position="487"/>
    </location>
</feature>
<dbReference type="Pfam" id="PF07974">
    <property type="entry name" value="EGF_2"/>
    <property type="match status" value="1"/>
</dbReference>
<dbReference type="GO" id="GO:0005925">
    <property type="term" value="C:focal adhesion"/>
    <property type="evidence" value="ECO:0007669"/>
    <property type="project" value="TreeGrafter"/>
</dbReference>
<feature type="disulfide bond" evidence="14">
    <location>
        <begin position="392"/>
        <end position="400"/>
    </location>
</feature>
<keyword evidence="16" id="KW-0175">Coiled coil</keyword>
<feature type="disulfide bond" evidence="14">
    <location>
        <begin position="251"/>
        <end position="292"/>
    </location>
</feature>
<protein>
    <recommendedName>
        <fullName evidence="15">Integrin beta</fullName>
    </recommendedName>
</protein>
<feature type="disulfide bond" evidence="14">
    <location>
        <begin position="520"/>
        <end position="556"/>
    </location>
</feature>
<keyword evidence="13" id="KW-0325">Glycoprotein</keyword>
<dbReference type="Pfam" id="PF08725">
    <property type="entry name" value="Integrin_b_cyt"/>
    <property type="match status" value="1"/>
</dbReference>
<dbReference type="GO" id="GO:0016477">
    <property type="term" value="P:cell migration"/>
    <property type="evidence" value="ECO:0007669"/>
    <property type="project" value="TreeGrafter"/>
</dbReference>
<feature type="disulfide bond" evidence="14">
    <location>
        <begin position="449"/>
        <end position="453"/>
    </location>
</feature>
<dbReference type="Pfam" id="PF07965">
    <property type="entry name" value="Integrin_B_tail"/>
    <property type="match status" value="1"/>
</dbReference>
<dbReference type="SUPFAM" id="SSF69179">
    <property type="entry name" value="Integrin domains"/>
    <property type="match status" value="1"/>
</dbReference>
<sequence>MLIRGAVFFLLGLVSVIRGQSDRCAFDTCKECIQENGCVWCINPLSPNGKQLPHCRPNNTTDQDTSSWCSKSDDVVSPKAELHINTDEEFSEEEGKTIQMKPQRVQISLRKGEKVDLKFQFKNAENYPVDLYYLMDLSKSMESYKTKLAELGNELAKQMRIITTKFRLGFGSFIDKRDLPYVSTVPSRLLSPCETDGKIKQKCASPYSFKHVVSLTKDDQKFVEEVKSANVSGNLDSPEGGLDALMQVMVCKNKIGWRDQARHLLIFSTDAEFHIAGDGKLGGVIEPNPGTCYSSDDEFLIYDYPSVSHINYVAQQNKVNIIFAIVKKGSGIKASYQQLSNNIDNSKFGEISEGKDSNIIKLIVDNYNTIAQTVSFRSNATDEVDVTFSSSCGTGHTNRCSNVTVGQIIDFTATIELRQCPQDGQKTKIIAIQPDGINESLMIELNLLCDCPCSETNIEQNSGKCNGTGALTCGVCDCPPGKSGKFCECDLLTQSKVENVTKCMKEGSNEVCSGAGICKCEQCVCNIIPKSNDQKYTGKYCECDNLSCKREKGLLCSNRGNCNCNKCDCFPGYMGDACECETAVTNCRRSSSDDICSNNGKCVCNRCQCAIKDNKRYSGKYCEDCPSCEAKRCNELRACVECQAYKTGSLNATCATSCTEFQTQIVHKLESEGLEDVKKCRVPFNESCFIHFDYYYVEDKLVVKALDREVCTGPVDPLPWILGVIATILIAGFIMLLIWKIVTSIHDKREYAKFENERQKLKWGNNQNPLYKDATSTFANPGYKRASARFSFRKE</sequence>
<keyword evidence="6 18" id="KW-0732">Signal</keyword>
<evidence type="ECO:0000256" key="5">
    <source>
        <dbReference type="ARBA" id="ARBA00022692"/>
    </source>
</evidence>
<reference evidence="22" key="2">
    <citation type="submission" date="2025-05" db="UniProtKB">
        <authorList>
            <consortium name="EnsemblMetazoa"/>
        </authorList>
    </citation>
    <scope>IDENTIFICATION</scope>
</reference>
<feature type="disulfide bond" evidence="14">
    <location>
        <begin position="543"/>
        <end position="548"/>
    </location>
</feature>
<evidence type="ECO:0000313" key="22">
    <source>
        <dbReference type="EnsemblMetazoa" id="XP_028145985.1"/>
    </source>
</evidence>
<evidence type="ECO:0000256" key="18">
    <source>
        <dbReference type="SAM" id="SignalP"/>
    </source>
</evidence>
<dbReference type="PROSITE" id="PS52047">
    <property type="entry name" value="I_EGF_2"/>
    <property type="match status" value="1"/>
</dbReference>
<dbReference type="GO" id="GO:0007229">
    <property type="term" value="P:integrin-mediated signaling pathway"/>
    <property type="evidence" value="ECO:0007669"/>
    <property type="project" value="UniProtKB-KW"/>
</dbReference>
<keyword evidence="7" id="KW-0677">Repeat</keyword>
<dbReference type="InterPro" id="IPR036349">
    <property type="entry name" value="Integrin_bsu_tail_dom_sf"/>
</dbReference>
<dbReference type="SMART" id="SM01242">
    <property type="entry name" value="Integrin_B_tail"/>
    <property type="match status" value="1"/>
</dbReference>
<dbReference type="GO" id="GO:0033627">
    <property type="term" value="P:cell adhesion mediated by integrin"/>
    <property type="evidence" value="ECO:0007669"/>
    <property type="project" value="TreeGrafter"/>
</dbReference>
<dbReference type="PRINTS" id="PR01186">
    <property type="entry name" value="INTEGRINB"/>
</dbReference>
<feature type="coiled-coil region" evidence="16">
    <location>
        <begin position="134"/>
        <end position="161"/>
    </location>
</feature>
<evidence type="ECO:0000256" key="8">
    <source>
        <dbReference type="ARBA" id="ARBA00022889"/>
    </source>
</evidence>
<dbReference type="GO" id="GO:0007160">
    <property type="term" value="P:cell-matrix adhesion"/>
    <property type="evidence" value="ECO:0007669"/>
    <property type="project" value="TreeGrafter"/>
</dbReference>
<feature type="disulfide bond" evidence="14">
    <location>
        <begin position="29"/>
        <end position="38"/>
    </location>
</feature>
<keyword evidence="11 17" id="KW-0472">Membrane</keyword>
<reference evidence="24" key="1">
    <citation type="submission" date="2025-04" db="UniProtKB">
        <authorList>
            <consortium name="RefSeq"/>
        </authorList>
    </citation>
    <scope>IDENTIFICATION</scope>
    <source>
        <tissue evidence="24">Whole insect</tissue>
    </source>
</reference>
<gene>
    <name evidence="24" type="primary">LOC114339528</name>
</gene>
<keyword evidence="10 15" id="KW-0401">Integrin</keyword>
<dbReference type="PIRSF" id="PIRSF002512">
    <property type="entry name" value="Integrin_B"/>
    <property type="match status" value="1"/>
</dbReference>
<dbReference type="Pfam" id="PF23105">
    <property type="entry name" value="EGF_integrin"/>
    <property type="match status" value="2"/>
</dbReference>
<dbReference type="Proteomes" id="UP001652700">
    <property type="component" value="Unplaced"/>
</dbReference>
<feature type="domain" description="Integrin beta subunit cytoplasmic" evidence="20">
    <location>
        <begin position="740"/>
        <end position="786"/>
    </location>
</feature>
<proteinExistence type="inferred from homology"/>
<dbReference type="GO" id="GO:0005178">
    <property type="term" value="F:integrin binding"/>
    <property type="evidence" value="ECO:0007669"/>
    <property type="project" value="TreeGrafter"/>
</dbReference>
<evidence type="ECO:0000313" key="24">
    <source>
        <dbReference type="RefSeq" id="XP_028145985.1"/>
    </source>
</evidence>
<evidence type="ECO:0000256" key="10">
    <source>
        <dbReference type="ARBA" id="ARBA00023037"/>
    </source>
</evidence>
<keyword evidence="5 15" id="KW-0812">Transmembrane</keyword>
<evidence type="ECO:0000256" key="3">
    <source>
        <dbReference type="ARBA" id="ARBA00022475"/>
    </source>
</evidence>
<name>A0A6P7GQD0_DIAVI</name>
<accession>A0A6P7GQD0</accession>
<feature type="domain" description="Integrin beta subunit tail" evidence="21">
    <location>
        <begin position="633"/>
        <end position="716"/>
    </location>
</feature>
<feature type="transmembrane region" description="Helical" evidence="17">
    <location>
        <begin position="718"/>
        <end position="739"/>
    </location>
</feature>
<dbReference type="Gene3D" id="2.10.25.10">
    <property type="entry name" value="Laminin"/>
    <property type="match status" value="3"/>
</dbReference>